<keyword evidence="3" id="KW-0813">Transport</keyword>
<feature type="transmembrane region" description="Helical" evidence="9">
    <location>
        <begin position="1107"/>
        <end position="1137"/>
    </location>
</feature>
<evidence type="ECO:0000256" key="3">
    <source>
        <dbReference type="ARBA" id="ARBA00022448"/>
    </source>
</evidence>
<feature type="transmembrane region" description="Helical" evidence="9">
    <location>
        <begin position="1157"/>
        <end position="1180"/>
    </location>
</feature>
<keyword evidence="6" id="KW-0067">ATP-binding</keyword>
<gene>
    <name evidence="11" type="ORF">DSL72_003189</name>
</gene>
<organism evidence="11 12">
    <name type="scientific">Monilinia vaccinii-corymbosi</name>
    <dbReference type="NCBI Taxonomy" id="61207"/>
    <lineage>
        <taxon>Eukaryota</taxon>
        <taxon>Fungi</taxon>
        <taxon>Dikarya</taxon>
        <taxon>Ascomycota</taxon>
        <taxon>Pezizomycotina</taxon>
        <taxon>Leotiomycetes</taxon>
        <taxon>Helotiales</taxon>
        <taxon>Sclerotiniaceae</taxon>
        <taxon>Monilinia</taxon>
    </lineage>
</organism>
<dbReference type="InterPro" id="IPR010929">
    <property type="entry name" value="PDR_CDR_ABC"/>
</dbReference>
<comment type="similarity">
    <text evidence="2">Belongs to the ABC transporter superfamily. ABCG family. PDR (TC 3.A.1.205) subfamily.</text>
</comment>
<evidence type="ECO:0000256" key="6">
    <source>
        <dbReference type="ARBA" id="ARBA00022840"/>
    </source>
</evidence>
<dbReference type="GO" id="GO:0140359">
    <property type="term" value="F:ABC-type transporter activity"/>
    <property type="evidence" value="ECO:0007669"/>
    <property type="project" value="InterPro"/>
</dbReference>
<dbReference type="PROSITE" id="PS50893">
    <property type="entry name" value="ABC_TRANSPORTER_2"/>
    <property type="match status" value="2"/>
</dbReference>
<reference evidence="11" key="1">
    <citation type="submission" date="2020-10" db="EMBL/GenBank/DDBJ databases">
        <title>Genome Sequence of Monilinia vaccinii-corymbosi Sheds Light on Mummy Berry Disease Infection of Blueberry and Mating Type.</title>
        <authorList>
            <person name="Yow A.G."/>
            <person name="Zhang Y."/>
            <person name="Bansal K."/>
            <person name="Eacker S.M."/>
            <person name="Sullivan S."/>
            <person name="Liachko I."/>
            <person name="Cubeta M.A."/>
            <person name="Rollins J.A."/>
            <person name="Ashrafi H."/>
        </authorList>
    </citation>
    <scope>NUCLEOTIDE SEQUENCE</scope>
    <source>
        <strain evidence="11">RL-1</strain>
    </source>
</reference>
<dbReference type="InterPro" id="IPR003439">
    <property type="entry name" value="ABC_transporter-like_ATP-bd"/>
</dbReference>
<evidence type="ECO:0000259" key="10">
    <source>
        <dbReference type="PROSITE" id="PS50893"/>
    </source>
</evidence>
<keyword evidence="12" id="KW-1185">Reference proteome</keyword>
<dbReference type="InterPro" id="IPR027417">
    <property type="entry name" value="P-loop_NTPase"/>
</dbReference>
<dbReference type="PANTHER" id="PTHR19241">
    <property type="entry name" value="ATP-BINDING CASSETTE TRANSPORTER"/>
    <property type="match status" value="1"/>
</dbReference>
<dbReference type="SMART" id="SM00382">
    <property type="entry name" value="AAA"/>
    <property type="match status" value="1"/>
</dbReference>
<feature type="transmembrane region" description="Helical" evidence="9">
    <location>
        <begin position="447"/>
        <end position="468"/>
    </location>
</feature>
<evidence type="ECO:0000256" key="2">
    <source>
        <dbReference type="ARBA" id="ARBA00006012"/>
    </source>
</evidence>
<dbReference type="InterPro" id="IPR013525">
    <property type="entry name" value="ABC2_TM"/>
</dbReference>
<keyword evidence="7 9" id="KW-1133">Transmembrane helix</keyword>
<dbReference type="OrthoDB" id="245989at2759"/>
<dbReference type="GO" id="GO:0016020">
    <property type="term" value="C:membrane"/>
    <property type="evidence" value="ECO:0007669"/>
    <property type="project" value="UniProtKB-SubCell"/>
</dbReference>
<dbReference type="GO" id="GO:0016887">
    <property type="term" value="F:ATP hydrolysis activity"/>
    <property type="evidence" value="ECO:0007669"/>
    <property type="project" value="InterPro"/>
</dbReference>
<dbReference type="Pfam" id="PF00005">
    <property type="entry name" value="ABC_tran"/>
    <property type="match status" value="2"/>
</dbReference>
<evidence type="ECO:0000256" key="1">
    <source>
        <dbReference type="ARBA" id="ARBA00004141"/>
    </source>
</evidence>
<dbReference type="Pfam" id="PF01061">
    <property type="entry name" value="ABC2_membrane"/>
    <property type="match status" value="3"/>
</dbReference>
<dbReference type="GO" id="GO:0005524">
    <property type="term" value="F:ATP binding"/>
    <property type="evidence" value="ECO:0007669"/>
    <property type="project" value="UniProtKB-KW"/>
</dbReference>
<feature type="transmembrane region" description="Helical" evidence="9">
    <location>
        <begin position="475"/>
        <end position="497"/>
    </location>
</feature>
<evidence type="ECO:0000313" key="11">
    <source>
        <dbReference type="EMBL" id="QSZ28689.1"/>
    </source>
</evidence>
<feature type="transmembrane region" description="Helical" evidence="9">
    <location>
        <begin position="509"/>
        <end position="530"/>
    </location>
</feature>
<proteinExistence type="inferred from homology"/>
<feature type="transmembrane region" description="Helical" evidence="9">
    <location>
        <begin position="542"/>
        <end position="563"/>
    </location>
</feature>
<feature type="transmembrane region" description="Helical" evidence="9">
    <location>
        <begin position="413"/>
        <end position="435"/>
    </location>
</feature>
<keyword evidence="4 9" id="KW-0812">Transmembrane</keyword>
<protein>
    <recommendedName>
        <fullName evidence="10">ABC transporter domain-containing protein</fullName>
    </recommendedName>
</protein>
<dbReference type="InterPro" id="IPR003593">
    <property type="entry name" value="AAA+_ATPase"/>
</dbReference>
<feature type="transmembrane region" description="Helical" evidence="9">
    <location>
        <begin position="646"/>
        <end position="667"/>
    </location>
</feature>
<evidence type="ECO:0000313" key="12">
    <source>
        <dbReference type="Proteomes" id="UP000672032"/>
    </source>
</evidence>
<dbReference type="Gene3D" id="3.40.50.300">
    <property type="entry name" value="P-loop containing nucleotide triphosphate hydrolases"/>
    <property type="match status" value="2"/>
</dbReference>
<evidence type="ECO:0000256" key="9">
    <source>
        <dbReference type="SAM" id="Phobius"/>
    </source>
</evidence>
<keyword evidence="5" id="KW-0547">Nucleotide-binding</keyword>
<feature type="transmembrane region" description="Helical" evidence="9">
    <location>
        <begin position="1192"/>
        <end position="1210"/>
    </location>
</feature>
<sequence>MDDKNRDSVFRDWLQEQKETTRLQLGVSFQDLECYGFTSSVTFQHTVTSYALALPRLIARIFSRQQLRRVQILRNFYGLVEPGEMLLTLGRPGSGCSSFIKVLSGDTHGIHVGERVQVNYAGVSYNQLHQNFKGECIYLAELDKHFPELSVGQTLGFAASTREKGANSRTASQIMARQVAALFGLSNAFDSQMGNELIRGVSGGETRRTSIAEALISGAQLQCWDNSTRGLDSSTAQRFIDMLKSSTKALRSTVIMSIYQGSDAMYNNFDKVTVLYEGRQIYFGPVKSATDYFHRLGFEKDNRATTADFLTSLTNPAERIVREGFEDHTPRSPEEFATAWKRSAEREKLIKEIDAFDSAHPLQTSTQNLNNSAENSSSIKEMLDLFSVTYMIPMYRQILICLQRGFLRLRNNYVPAVSTIFANAILAIVVGSMFYDLPETSDSVDQRAVLIFFSLMICAFSPAFEAFYHPSTEAVAAILCDFPVKFGTTLMFHVTLYFMTNLRRTASAFFTYVAFMFFIVLTMSMVFRTLGSLSRTLEQTMAPASIVVLLCIVYTGFVIPVPYMKPWLSWFRWLNPMSYAYESLMINEFNGREFPCSSTIPAGPKYSTQVGMSGKVCSIVGAEPGEPNVQGSSYLLLKYGYQPSHLWMNFGIIIALMIVFCAIHLLAAEYIPAQRSKGEVLLFRRDYRNKQSQRELYSENTALSPTFAQENGIQSDSEAYGNPPSTTQTALQPSSVFHWNNLSYDVQTKKGSKRVLKDINGWIKPGTLTALIGVTGAGKTTLLDVLANRATFGTASGEVYIDGVPRDASFQRKIGYVQQEDTHLPTATVREALEFSALLRQSGTNTKEKLNQVENIIRILDMESYSEAVVGSAGSGLNIEQRQRLSIGVELVAKPELLLFLDEPTSGLDSQTAWSTCSLLRKLANHGQAVLPVEWVLKVISGSSPSLTMTTMVSDESPAVTGPREPVSNWAQKWNESQHHQEAQQYLEQANKARNLSASGKTPTRPATSEYAASFNWQLLIVTRRIFQEYCRDPTYLHSKLALCAGVCFFNGISFYRTSLDMQGFINFLFSIFLISQLFSTLDQQIIPRLADSRTLFEARERKSKSYPWTIFLTANIIVELFWQAICSIVIFITWYYPTGLWRNGDPSFGTVERGSLVFLLIWLFCLWISTFSQAVGVGIEHVETAVQIGTLFFWLSLVFCGVLVPPNILPRFWTFVYRASPLTYFVNGMVLAALADTHIDCSDIQLLHIDPPFPTTCDEYLGPFLQYAGGVLRNPVATTNCLYCPVNQTNQLLQRLGLETEHVWRNVAYMAIYITFNTIAVFVIYWFARVPKRNRR</sequence>
<dbReference type="Proteomes" id="UP000672032">
    <property type="component" value="Chromosome 1"/>
</dbReference>
<evidence type="ECO:0000256" key="5">
    <source>
        <dbReference type="ARBA" id="ARBA00022741"/>
    </source>
</evidence>
<evidence type="ECO:0000256" key="4">
    <source>
        <dbReference type="ARBA" id="ARBA00022692"/>
    </source>
</evidence>
<feature type="domain" description="ABC transporter" evidence="10">
    <location>
        <begin position="52"/>
        <end position="302"/>
    </location>
</feature>
<feature type="domain" description="ABC transporter" evidence="10">
    <location>
        <begin position="737"/>
        <end position="979"/>
    </location>
</feature>
<comment type="subcellular location">
    <subcellularLocation>
        <location evidence="1">Membrane</location>
        <topology evidence="1">Multi-pass membrane protein</topology>
    </subcellularLocation>
</comment>
<keyword evidence="8 9" id="KW-0472">Membrane</keyword>
<feature type="transmembrane region" description="Helical" evidence="9">
    <location>
        <begin position="1065"/>
        <end position="1086"/>
    </location>
</feature>
<dbReference type="Pfam" id="PF06422">
    <property type="entry name" value="PDR_CDR"/>
    <property type="match status" value="1"/>
</dbReference>
<evidence type="ECO:0000256" key="8">
    <source>
        <dbReference type="ARBA" id="ARBA00023136"/>
    </source>
</evidence>
<name>A0A8A3P7M6_9HELO</name>
<dbReference type="SUPFAM" id="SSF52540">
    <property type="entry name" value="P-loop containing nucleoside triphosphate hydrolases"/>
    <property type="match status" value="2"/>
</dbReference>
<dbReference type="EMBL" id="CP063405">
    <property type="protein sequence ID" value="QSZ28689.1"/>
    <property type="molecule type" value="Genomic_DNA"/>
</dbReference>
<feature type="transmembrane region" description="Helical" evidence="9">
    <location>
        <begin position="1308"/>
        <end position="1329"/>
    </location>
</feature>
<evidence type="ECO:0000256" key="7">
    <source>
        <dbReference type="ARBA" id="ARBA00022989"/>
    </source>
</evidence>
<accession>A0A8A3P7M6</accession>